<dbReference type="SUPFAM" id="SSF52540">
    <property type="entry name" value="P-loop containing nucleoside triphosphate hydrolases"/>
    <property type="match status" value="1"/>
</dbReference>
<comment type="function">
    <text evidence="3">Required for a late step of 50S ribosomal subunit assembly. Has GTPase activity.</text>
</comment>
<evidence type="ECO:0000256" key="4">
    <source>
        <dbReference type="PIRSR" id="PIRSR006230-1"/>
    </source>
</evidence>
<sequence length="296" mass="33881">MEQEKQLQWFPGHMAKAKKAIESKLPVIDVVVEILDARAPIASHSEDLENLIKHKKRIVVLNKADLADSKVTKLWSDYFHHADINVLVAKSLSQKIKPELIKQIKLIYHEKLQQQLAKGIRNPQIRVLILGLPNVGKSTFINNLLQKKVTKTADRPGVTRGQQWLKLDQMIDLLDTPGILSPKLDSDETKLILVLLKALPAKHLFVEEIAQFALKFLITNYPDNLLNYYQIPFDTQDISNESLANYFAELAKKYHFKLTDNHYNVDRAMNLLIHDLQAGKLGLVSFEKPNQKIINF</sequence>
<dbReference type="InterPro" id="IPR006073">
    <property type="entry name" value="GTP-bd"/>
</dbReference>
<comment type="similarity">
    <text evidence="3">Belongs to the TRAFAC class YlqF/YawG GTPase family. MTG1 subfamily.</text>
</comment>
<dbReference type="InterPro" id="IPR019991">
    <property type="entry name" value="GTP-bd_ribosome_bgen"/>
</dbReference>
<dbReference type="RefSeq" id="WP_168104825.1">
    <property type="nucleotide sequence ID" value="NZ_CP051215.1"/>
</dbReference>
<dbReference type="PANTHER" id="PTHR45782">
    <property type="entry name" value="MITOCHONDRIAL RIBOSOME-ASSOCIATED GTPASE 1"/>
    <property type="match status" value="1"/>
</dbReference>
<keyword evidence="1 3" id="KW-0547">Nucleotide-binding</keyword>
<gene>
    <name evidence="6" type="primary">ylqF</name>
    <name evidence="6" type="ORF">HER12_01095</name>
</gene>
<dbReference type="EMBL" id="JAAVVK010000001">
    <property type="protein sequence ID" value="NKE38353.1"/>
    <property type="molecule type" value="Genomic_DNA"/>
</dbReference>
<dbReference type="AlphaFoldDB" id="A0A846U8Z6"/>
<evidence type="ECO:0000313" key="7">
    <source>
        <dbReference type="Proteomes" id="UP000584587"/>
    </source>
</evidence>
<protein>
    <recommendedName>
        <fullName evidence="3">Ribosome biogenesis GTPase A</fullName>
    </recommendedName>
</protein>
<reference evidence="6 7" key="1">
    <citation type="submission" date="2020-04" db="EMBL/GenBank/DDBJ databases">
        <title>Complete genome sequence of Spiroplasma platyhelix ATCC 51748, an insect isolate.</title>
        <authorList>
            <person name="Green E.A."/>
            <person name="Klassen J.L."/>
        </authorList>
    </citation>
    <scope>NUCLEOTIDE SEQUENCE [LARGE SCALE GENOMIC DNA]</scope>
    <source>
        <strain evidence="6 7">PALS-1</strain>
    </source>
</reference>
<dbReference type="PANTHER" id="PTHR45782:SF4">
    <property type="entry name" value="MITOCHONDRIAL RIBOSOME-ASSOCIATED GTPASE 1"/>
    <property type="match status" value="1"/>
</dbReference>
<feature type="binding site" evidence="4">
    <location>
        <position position="178"/>
    </location>
    <ligand>
        <name>GTP</name>
        <dbReference type="ChEBI" id="CHEBI:37565"/>
    </ligand>
</feature>
<feature type="binding site" evidence="4">
    <location>
        <begin position="62"/>
        <end position="65"/>
    </location>
    <ligand>
        <name>GTP</name>
        <dbReference type="ChEBI" id="CHEBI:37565"/>
    </ligand>
</feature>
<dbReference type="PRINTS" id="PR00326">
    <property type="entry name" value="GTP1OBG"/>
</dbReference>
<name>A0A846U8Z6_9MOLU</name>
<dbReference type="GO" id="GO:0003924">
    <property type="term" value="F:GTPase activity"/>
    <property type="evidence" value="ECO:0007669"/>
    <property type="project" value="TreeGrafter"/>
</dbReference>
<feature type="binding site" evidence="4">
    <location>
        <begin position="134"/>
        <end position="139"/>
    </location>
    <ligand>
        <name>GTP</name>
        <dbReference type="ChEBI" id="CHEBI:37565"/>
    </ligand>
</feature>
<dbReference type="InterPro" id="IPR016478">
    <property type="entry name" value="GTPase_MTG1"/>
</dbReference>
<keyword evidence="2 3" id="KW-0342">GTP-binding</keyword>
<dbReference type="InterPro" id="IPR030378">
    <property type="entry name" value="G_CP_dom"/>
</dbReference>
<keyword evidence="7" id="KW-1185">Reference proteome</keyword>
<dbReference type="NCBIfam" id="TIGR03596">
    <property type="entry name" value="GTPase_YlqF"/>
    <property type="match status" value="1"/>
</dbReference>
<dbReference type="Pfam" id="PF01926">
    <property type="entry name" value="MMR_HSR1"/>
    <property type="match status" value="1"/>
</dbReference>
<dbReference type="PROSITE" id="PS51721">
    <property type="entry name" value="G_CP"/>
    <property type="match status" value="1"/>
</dbReference>
<evidence type="ECO:0000256" key="1">
    <source>
        <dbReference type="ARBA" id="ARBA00022741"/>
    </source>
</evidence>
<evidence type="ECO:0000313" key="6">
    <source>
        <dbReference type="EMBL" id="NKE38353.1"/>
    </source>
</evidence>
<comment type="subcellular location">
    <subcellularLocation>
        <location evidence="3">Cytoplasm</location>
    </subcellularLocation>
</comment>
<dbReference type="Gene3D" id="1.10.1580.10">
    <property type="match status" value="1"/>
</dbReference>
<proteinExistence type="inferred from homology"/>
<feature type="domain" description="CP-type G" evidence="5">
    <location>
        <begin position="17"/>
        <end position="182"/>
    </location>
</feature>
<evidence type="ECO:0000259" key="5">
    <source>
        <dbReference type="PROSITE" id="PS51721"/>
    </source>
</evidence>
<dbReference type="CDD" id="cd01856">
    <property type="entry name" value="YlqF"/>
    <property type="match status" value="1"/>
</dbReference>
<evidence type="ECO:0000256" key="2">
    <source>
        <dbReference type="ARBA" id="ARBA00023134"/>
    </source>
</evidence>
<dbReference type="PIRSF" id="PIRSF006230">
    <property type="entry name" value="MG442"/>
    <property type="match status" value="1"/>
</dbReference>
<accession>A0A846U8Z6</accession>
<dbReference type="GO" id="GO:0005737">
    <property type="term" value="C:cytoplasm"/>
    <property type="evidence" value="ECO:0007669"/>
    <property type="project" value="UniProtKB-SubCell"/>
</dbReference>
<dbReference type="InterPro" id="IPR027417">
    <property type="entry name" value="P-loop_NTPase"/>
</dbReference>
<dbReference type="Gene3D" id="3.40.50.300">
    <property type="entry name" value="P-loop containing nucleotide triphosphate hydrolases"/>
    <property type="match status" value="1"/>
</dbReference>
<comment type="caution">
    <text evidence="6">The sequence shown here is derived from an EMBL/GenBank/DDBJ whole genome shotgun (WGS) entry which is preliminary data.</text>
</comment>
<dbReference type="GO" id="GO:0005525">
    <property type="term" value="F:GTP binding"/>
    <property type="evidence" value="ECO:0007669"/>
    <property type="project" value="UniProtKB-KW"/>
</dbReference>
<dbReference type="Proteomes" id="UP000584587">
    <property type="component" value="Unassembled WGS sequence"/>
</dbReference>
<dbReference type="InterPro" id="IPR023179">
    <property type="entry name" value="GTP-bd_ortho_bundle_sf"/>
</dbReference>
<dbReference type="GO" id="GO:0006412">
    <property type="term" value="P:translation"/>
    <property type="evidence" value="ECO:0007669"/>
    <property type="project" value="TreeGrafter"/>
</dbReference>
<keyword evidence="3" id="KW-0963">Cytoplasm</keyword>
<organism evidence="6 7">
    <name type="scientific">Spiroplasma platyhelix PALS-1</name>
    <dbReference type="NCBI Taxonomy" id="1276218"/>
    <lineage>
        <taxon>Bacteria</taxon>
        <taxon>Bacillati</taxon>
        <taxon>Mycoplasmatota</taxon>
        <taxon>Mollicutes</taxon>
        <taxon>Entomoplasmatales</taxon>
        <taxon>Spiroplasmataceae</taxon>
        <taxon>Spiroplasma</taxon>
    </lineage>
</organism>
<evidence type="ECO:0000256" key="3">
    <source>
        <dbReference type="PIRNR" id="PIRNR006230"/>
    </source>
</evidence>